<organism evidence="2 3">
    <name type="scientific">Lysobacter koreensis</name>
    <dbReference type="NCBI Taxonomy" id="266122"/>
    <lineage>
        <taxon>Bacteria</taxon>
        <taxon>Pseudomonadati</taxon>
        <taxon>Pseudomonadota</taxon>
        <taxon>Gammaproteobacteria</taxon>
        <taxon>Lysobacterales</taxon>
        <taxon>Lysobacteraceae</taxon>
        <taxon>Lysobacter</taxon>
    </lineage>
</organism>
<name>A0ABW2YNL3_9GAMM</name>
<accession>A0ABW2YNL3</accession>
<evidence type="ECO:0000259" key="1">
    <source>
        <dbReference type="Pfam" id="PF18914"/>
    </source>
</evidence>
<sequence>MSTLGTLKQPRSSGGARWLGVLMLAASALLAGCVTGYPGTGGYPGSSYPGDSYPGDYGSQPLLGTVQEIDLNNGRLRMTADRDGYDPGGYDPRYGGTSQVELGFDRNTQLVYQGRVQSVEGLERGDRISVDAQQSQGRLYARRIEVVQNVRDTPGGGYYGGELRGAVNYVDPRARLITLTRGGYSGSREQVYYDERTQVEYRGQWFRPEQLDPGDVVRVQVRPQGNGWLAERIWVEVDARSR</sequence>
<protein>
    <submittedName>
        <fullName evidence="2">DUF5666 domain-containing protein</fullName>
    </submittedName>
</protein>
<feature type="domain" description="DUF5666" evidence="1">
    <location>
        <begin position="104"/>
        <end position="145"/>
    </location>
</feature>
<comment type="caution">
    <text evidence="2">The sequence shown here is derived from an EMBL/GenBank/DDBJ whole genome shotgun (WGS) entry which is preliminary data.</text>
</comment>
<feature type="domain" description="DUF5666" evidence="1">
    <location>
        <begin position="190"/>
        <end position="233"/>
    </location>
</feature>
<dbReference type="Proteomes" id="UP001597090">
    <property type="component" value="Unassembled WGS sequence"/>
</dbReference>
<keyword evidence="3" id="KW-1185">Reference proteome</keyword>
<dbReference type="RefSeq" id="WP_386811321.1">
    <property type="nucleotide sequence ID" value="NZ_JBHTIH010000002.1"/>
</dbReference>
<reference evidence="3" key="1">
    <citation type="journal article" date="2019" name="Int. J. Syst. Evol. Microbiol.">
        <title>The Global Catalogue of Microorganisms (GCM) 10K type strain sequencing project: providing services to taxonomists for standard genome sequencing and annotation.</title>
        <authorList>
            <consortium name="The Broad Institute Genomics Platform"/>
            <consortium name="The Broad Institute Genome Sequencing Center for Infectious Disease"/>
            <person name="Wu L."/>
            <person name="Ma J."/>
        </authorList>
    </citation>
    <scope>NUCLEOTIDE SEQUENCE [LARGE SCALE GENOMIC DNA]</scope>
    <source>
        <strain evidence="3">CCUG 55491</strain>
    </source>
</reference>
<dbReference type="EMBL" id="JBHTIH010000002">
    <property type="protein sequence ID" value="MFD0738396.1"/>
    <property type="molecule type" value="Genomic_DNA"/>
</dbReference>
<gene>
    <name evidence="2" type="ORF">ACFQZQ_03730</name>
</gene>
<evidence type="ECO:0000313" key="3">
    <source>
        <dbReference type="Proteomes" id="UP001597090"/>
    </source>
</evidence>
<proteinExistence type="predicted"/>
<dbReference type="Pfam" id="PF18914">
    <property type="entry name" value="DUF5666"/>
    <property type="match status" value="2"/>
</dbReference>
<evidence type="ECO:0000313" key="2">
    <source>
        <dbReference type="EMBL" id="MFD0738396.1"/>
    </source>
</evidence>
<dbReference type="InterPro" id="IPR043724">
    <property type="entry name" value="DUF5666"/>
</dbReference>